<dbReference type="AlphaFoldDB" id="A0AAD3CR89"/>
<proteinExistence type="predicted"/>
<evidence type="ECO:0000313" key="6">
    <source>
        <dbReference type="EMBL" id="GFH50349.1"/>
    </source>
</evidence>
<dbReference type="Gene3D" id="1.10.10.10">
    <property type="entry name" value="Winged helix-like DNA-binding domain superfamily/Winged helix DNA-binding domain"/>
    <property type="match status" value="1"/>
</dbReference>
<feature type="domain" description="HSF-type DNA-binding" evidence="5">
    <location>
        <begin position="86"/>
        <end position="181"/>
    </location>
</feature>
<keyword evidence="7" id="KW-1185">Reference proteome</keyword>
<comment type="caution">
    <text evidence="6">The sequence shown here is derived from an EMBL/GenBank/DDBJ whole genome shotgun (WGS) entry which is preliminary data.</text>
</comment>
<evidence type="ECO:0000259" key="5">
    <source>
        <dbReference type="Pfam" id="PF00447"/>
    </source>
</evidence>
<evidence type="ECO:0000313" key="7">
    <source>
        <dbReference type="Proteomes" id="UP001054902"/>
    </source>
</evidence>
<reference evidence="6 7" key="1">
    <citation type="journal article" date="2021" name="Sci. Rep.">
        <title>The genome of the diatom Chaetoceros tenuissimus carries an ancient integrated fragment of an extant virus.</title>
        <authorList>
            <person name="Hongo Y."/>
            <person name="Kimura K."/>
            <person name="Takaki Y."/>
            <person name="Yoshida Y."/>
            <person name="Baba S."/>
            <person name="Kobayashi G."/>
            <person name="Nagasaki K."/>
            <person name="Hano T."/>
            <person name="Tomaru Y."/>
        </authorList>
    </citation>
    <scope>NUCLEOTIDE SEQUENCE [LARGE SCALE GENOMIC DNA]</scope>
    <source>
        <strain evidence="6 7">NIES-3715</strain>
    </source>
</reference>
<organism evidence="6 7">
    <name type="scientific">Chaetoceros tenuissimus</name>
    <dbReference type="NCBI Taxonomy" id="426638"/>
    <lineage>
        <taxon>Eukaryota</taxon>
        <taxon>Sar</taxon>
        <taxon>Stramenopiles</taxon>
        <taxon>Ochrophyta</taxon>
        <taxon>Bacillariophyta</taxon>
        <taxon>Coscinodiscophyceae</taxon>
        <taxon>Chaetocerotophycidae</taxon>
        <taxon>Chaetocerotales</taxon>
        <taxon>Chaetocerotaceae</taxon>
        <taxon>Chaetoceros</taxon>
    </lineage>
</organism>
<dbReference type="InterPro" id="IPR000232">
    <property type="entry name" value="HSF_DNA-bd"/>
</dbReference>
<dbReference type="Pfam" id="PF00447">
    <property type="entry name" value="HSF_DNA-bind"/>
    <property type="match status" value="1"/>
</dbReference>
<dbReference type="EMBL" id="BLLK01000038">
    <property type="protein sequence ID" value="GFH50349.1"/>
    <property type="molecule type" value="Genomic_DNA"/>
</dbReference>
<dbReference type="Proteomes" id="UP001054902">
    <property type="component" value="Unassembled WGS sequence"/>
</dbReference>
<evidence type="ECO:0000256" key="1">
    <source>
        <dbReference type="ARBA" id="ARBA00004123"/>
    </source>
</evidence>
<evidence type="ECO:0000256" key="4">
    <source>
        <dbReference type="SAM" id="MobiDB-lite"/>
    </source>
</evidence>
<accession>A0AAD3CR89</accession>
<dbReference type="InterPro" id="IPR036390">
    <property type="entry name" value="WH_DNA-bd_sf"/>
</dbReference>
<feature type="region of interest" description="Disordered" evidence="4">
    <location>
        <begin position="1"/>
        <end position="58"/>
    </location>
</feature>
<evidence type="ECO:0000256" key="2">
    <source>
        <dbReference type="ARBA" id="ARBA00023125"/>
    </source>
</evidence>
<name>A0AAD3CR89_9STRA</name>
<dbReference type="SUPFAM" id="SSF46785">
    <property type="entry name" value="Winged helix' DNA-binding domain"/>
    <property type="match status" value="1"/>
</dbReference>
<feature type="region of interest" description="Disordered" evidence="4">
    <location>
        <begin position="198"/>
        <end position="243"/>
    </location>
</feature>
<sequence>MKKESKDLQMNQEAAVASSENSRNDSMDEYQQEQHAEENTFVEKQQENKHDVISSSSDEDPYDTMITFLTGRTKNERSSKERSIIFPVRLMYVLECGKYTNIVNWNIDTEHNEHHFIVHNIDEFTKQVLPVFFKFAKYESFQRKLYRWGFIKSRRSKAEKRKAPNSVSYVHPCFRMGDYSAAALMTCSGTSVEICKSTQKHRKREQRQKESDSHPSSKKQRIATSSQNNQKVQQQQQQPTMPAMASTCAFPAANNMFMMMNSFSTSCNVNATMMPMPTLNNNTMFNTGFKNERIEDHGNVSLHVISRPTSSLNGNHGSSIGMSEKHITPNPRQGEEDISDLLARAQYQRQINRIRLNNLTREEMIQELQTESLMGGPRVMDDSNVPSSSTQSMPSALFGNDTMISMTNQHENIMQQTSSNYSNDELLKQFNTMNGTNFANQRELHRRVINDAFKALDNF</sequence>
<dbReference type="GO" id="GO:0005634">
    <property type="term" value="C:nucleus"/>
    <property type="evidence" value="ECO:0007669"/>
    <property type="project" value="UniProtKB-SubCell"/>
</dbReference>
<feature type="compositionally biased region" description="Low complexity" evidence="4">
    <location>
        <begin position="227"/>
        <end position="238"/>
    </location>
</feature>
<gene>
    <name evidence="6" type="ORF">CTEN210_06825</name>
</gene>
<feature type="compositionally biased region" description="Basic and acidic residues" evidence="4">
    <location>
        <begin position="22"/>
        <end position="38"/>
    </location>
</feature>
<keyword evidence="2" id="KW-0238">DNA-binding</keyword>
<keyword evidence="3" id="KW-0539">Nucleus</keyword>
<dbReference type="GO" id="GO:0043565">
    <property type="term" value="F:sequence-specific DNA binding"/>
    <property type="evidence" value="ECO:0007669"/>
    <property type="project" value="InterPro"/>
</dbReference>
<dbReference type="GO" id="GO:0003700">
    <property type="term" value="F:DNA-binding transcription factor activity"/>
    <property type="evidence" value="ECO:0007669"/>
    <property type="project" value="InterPro"/>
</dbReference>
<protein>
    <recommendedName>
        <fullName evidence="5">HSF-type DNA-binding domain-containing protein</fullName>
    </recommendedName>
</protein>
<evidence type="ECO:0000256" key="3">
    <source>
        <dbReference type="ARBA" id="ARBA00023242"/>
    </source>
</evidence>
<comment type="subcellular location">
    <subcellularLocation>
        <location evidence="1">Nucleus</location>
    </subcellularLocation>
</comment>
<dbReference type="InterPro" id="IPR036388">
    <property type="entry name" value="WH-like_DNA-bd_sf"/>
</dbReference>